<protein>
    <submittedName>
        <fullName evidence="2">Histidine phosphatase family protein</fullName>
    </submittedName>
</protein>
<dbReference type="PANTHER" id="PTHR47623:SF1">
    <property type="entry name" value="OS09G0287300 PROTEIN"/>
    <property type="match status" value="1"/>
</dbReference>
<name>A0AAJ6B4G4_9MICO</name>
<dbReference type="Pfam" id="PF00300">
    <property type="entry name" value="His_Phos_1"/>
    <property type="match status" value="1"/>
</dbReference>
<proteinExistence type="predicted"/>
<reference evidence="2" key="1">
    <citation type="submission" date="2023-03" db="EMBL/GenBank/DDBJ databases">
        <title>Andean soil-derived lignocellulolytic bacterial consortium as a source of novel taxa and putative plastic-active enzymes.</title>
        <authorList>
            <person name="Diaz-Garcia L."/>
            <person name="Chuvochina M."/>
            <person name="Feuerriegel G."/>
            <person name="Bunk B."/>
            <person name="Sproer C."/>
            <person name="Streit W.R."/>
            <person name="Rodriguez L.M."/>
            <person name="Overmann J."/>
            <person name="Jimenez D.J."/>
        </authorList>
    </citation>
    <scope>NUCLEOTIDE SEQUENCE</scope>
    <source>
        <strain evidence="2">MAG 4610</strain>
    </source>
</reference>
<dbReference type="SMART" id="SM00855">
    <property type="entry name" value="PGAM"/>
    <property type="match status" value="1"/>
</dbReference>
<dbReference type="Proteomes" id="UP001213972">
    <property type="component" value="Chromosome"/>
</dbReference>
<gene>
    <name evidence="2" type="ORF">P0Y48_06595</name>
</gene>
<dbReference type="InterPro" id="IPR029033">
    <property type="entry name" value="His_PPase_superfam"/>
</dbReference>
<evidence type="ECO:0000313" key="3">
    <source>
        <dbReference type="Proteomes" id="UP001213972"/>
    </source>
</evidence>
<dbReference type="CDD" id="cd07067">
    <property type="entry name" value="HP_PGM_like"/>
    <property type="match status" value="1"/>
</dbReference>
<accession>A0AAJ6B4G4</accession>
<dbReference type="SUPFAM" id="SSF53254">
    <property type="entry name" value="Phosphoglycerate mutase-like"/>
    <property type="match status" value="1"/>
</dbReference>
<evidence type="ECO:0000256" key="1">
    <source>
        <dbReference type="PIRSR" id="PIRSR613078-2"/>
    </source>
</evidence>
<feature type="binding site" evidence="1">
    <location>
        <position position="58"/>
    </location>
    <ligand>
        <name>substrate</name>
    </ligand>
</feature>
<sequence length="158" mass="16552">MIRLALVRHAKSDWGDPGLDDHDRPLNARGLRDAPVLAARLAETGFRPDIVLSSTALRARTTAGFFADAFGDGVDVEERAELYGAPARTLLAAASASGARSVVVVAHDPGMTVLAEALSGGGIGGMPTCAVAVFTWDVDDWDVATSVDADSWTFDSPR</sequence>
<dbReference type="InterPro" id="IPR013078">
    <property type="entry name" value="His_Pase_superF_clade-1"/>
</dbReference>
<dbReference type="Gene3D" id="3.40.50.1240">
    <property type="entry name" value="Phosphoglycerate mutase-like"/>
    <property type="match status" value="1"/>
</dbReference>
<dbReference type="AlphaFoldDB" id="A0AAJ6B4G4"/>
<dbReference type="PANTHER" id="PTHR47623">
    <property type="entry name" value="OS09G0287300 PROTEIN"/>
    <property type="match status" value="1"/>
</dbReference>
<dbReference type="EMBL" id="CP119321">
    <property type="protein sequence ID" value="WEK14853.1"/>
    <property type="molecule type" value="Genomic_DNA"/>
</dbReference>
<evidence type="ECO:0000313" key="2">
    <source>
        <dbReference type="EMBL" id="WEK14853.1"/>
    </source>
</evidence>
<organism evidence="2 3">
    <name type="scientific">Candidatus Microbacterium phytovorans</name>
    <dbReference type="NCBI Taxonomy" id="3121374"/>
    <lineage>
        <taxon>Bacteria</taxon>
        <taxon>Bacillati</taxon>
        <taxon>Actinomycetota</taxon>
        <taxon>Actinomycetes</taxon>
        <taxon>Micrococcales</taxon>
        <taxon>Microbacteriaceae</taxon>
        <taxon>Microbacterium</taxon>
    </lineage>
</organism>